<dbReference type="InterPro" id="IPR013785">
    <property type="entry name" value="Aldolase_TIM"/>
</dbReference>
<reference evidence="16 17" key="1">
    <citation type="submission" date="2017-08" db="EMBL/GenBank/DDBJ databases">
        <title>Substantial Increase in Enzyme Production by Combined Drug-Resistance Mutations in Paenibacillus agaridevorans.</title>
        <authorList>
            <person name="Tanaka Y."/>
            <person name="Funane K."/>
            <person name="Hosaka T."/>
            <person name="Shiwa Y."/>
            <person name="Fujita N."/>
            <person name="Miyazaki T."/>
            <person name="Yoshikawa H."/>
            <person name="Murakami K."/>
            <person name="Kasahara K."/>
            <person name="Inaoka T."/>
            <person name="Hiraga Y."/>
            <person name="Ochi K."/>
        </authorList>
    </citation>
    <scope>NUCLEOTIDE SEQUENCE [LARGE SCALE GENOMIC DNA]</scope>
    <source>
        <strain evidence="16 17">T-3040</strain>
    </source>
</reference>
<dbReference type="PANTHER" id="PTHR12128">
    <property type="entry name" value="DIHYDRODIPICOLINATE SYNTHASE"/>
    <property type="match status" value="1"/>
</dbReference>
<proteinExistence type="inferred from homology"/>
<dbReference type="GO" id="GO:0009089">
    <property type="term" value="P:lysine biosynthetic process via diaminopimelate"/>
    <property type="evidence" value="ECO:0007669"/>
    <property type="project" value="UniProtKB-UniRule"/>
</dbReference>
<evidence type="ECO:0000256" key="13">
    <source>
        <dbReference type="PIRNR" id="PIRNR001365"/>
    </source>
</evidence>
<dbReference type="SUPFAM" id="SSF51569">
    <property type="entry name" value="Aldolase"/>
    <property type="match status" value="1"/>
</dbReference>
<keyword evidence="5" id="KW-0963">Cytoplasm</keyword>
<feature type="active site" description="Proton donor/acceptor" evidence="14">
    <location>
        <position position="135"/>
    </location>
</feature>
<evidence type="ECO:0000256" key="11">
    <source>
        <dbReference type="ARBA" id="ARBA00047836"/>
    </source>
</evidence>
<keyword evidence="8" id="KW-0457">Lysine biosynthesis</keyword>
<keyword evidence="17" id="KW-1185">Reference proteome</keyword>
<evidence type="ECO:0000313" key="16">
    <source>
        <dbReference type="EMBL" id="GBG06987.1"/>
    </source>
</evidence>
<organism evidence="16 17">
    <name type="scientific">Paenibacillus agaridevorans</name>
    <dbReference type="NCBI Taxonomy" id="171404"/>
    <lineage>
        <taxon>Bacteria</taxon>
        <taxon>Bacillati</taxon>
        <taxon>Bacillota</taxon>
        <taxon>Bacilli</taxon>
        <taxon>Bacillales</taxon>
        <taxon>Paenibacillaceae</taxon>
        <taxon>Paenibacillus</taxon>
    </lineage>
</organism>
<comment type="caution">
    <text evidence="16">The sequence shown here is derived from an EMBL/GenBank/DDBJ whole genome shotgun (WGS) entry which is preliminary data.</text>
</comment>
<evidence type="ECO:0000256" key="7">
    <source>
        <dbReference type="ARBA" id="ARBA00022915"/>
    </source>
</evidence>
<comment type="pathway">
    <text evidence="2">Amino-acid biosynthesis; L-lysine biosynthesis via DAP pathway; (S)-tetrahydrodipicolinate from L-aspartate: step 3/4.</text>
</comment>
<dbReference type="PROSITE" id="PS00666">
    <property type="entry name" value="DHDPS_2"/>
    <property type="match status" value="1"/>
</dbReference>
<evidence type="ECO:0000256" key="6">
    <source>
        <dbReference type="ARBA" id="ARBA00022605"/>
    </source>
</evidence>
<dbReference type="RefSeq" id="WP_108992129.1">
    <property type="nucleotide sequence ID" value="NZ_BDQX01000069.1"/>
</dbReference>
<evidence type="ECO:0000256" key="15">
    <source>
        <dbReference type="PIRSR" id="PIRSR001365-2"/>
    </source>
</evidence>
<dbReference type="PIRSF" id="PIRSF001365">
    <property type="entry name" value="DHDPS"/>
    <property type="match status" value="1"/>
</dbReference>
<evidence type="ECO:0000256" key="12">
    <source>
        <dbReference type="NCBIfam" id="TIGR00674"/>
    </source>
</evidence>
<accession>A0A2R5EKB8</accession>
<dbReference type="GO" id="GO:0008840">
    <property type="term" value="F:4-hydroxy-tetrahydrodipicolinate synthase activity"/>
    <property type="evidence" value="ECO:0007669"/>
    <property type="project" value="UniProtKB-UniRule"/>
</dbReference>
<dbReference type="InterPro" id="IPR020625">
    <property type="entry name" value="Schiff_base-form_aldolases_AS"/>
</dbReference>
<dbReference type="EC" id="4.3.3.7" evidence="4 12"/>
<evidence type="ECO:0000256" key="4">
    <source>
        <dbReference type="ARBA" id="ARBA00012086"/>
    </source>
</evidence>
<comment type="function">
    <text evidence="1">Catalyzes the condensation of (S)-aspartate-beta-semialdehyde [(S)-ASA] and pyruvate to 4-hydroxy-tetrahydrodipicolinate (HTPA).</text>
</comment>
<keyword evidence="9 13" id="KW-0456">Lyase</keyword>
<dbReference type="Gene3D" id="3.20.20.70">
    <property type="entry name" value="Aldolase class I"/>
    <property type="match status" value="1"/>
</dbReference>
<dbReference type="UniPathway" id="UPA00034">
    <property type="reaction ID" value="UER00017"/>
</dbReference>
<dbReference type="InterPro" id="IPR002220">
    <property type="entry name" value="DapA-like"/>
</dbReference>
<evidence type="ECO:0000313" key="17">
    <source>
        <dbReference type="Proteomes" id="UP000245202"/>
    </source>
</evidence>
<evidence type="ECO:0000256" key="14">
    <source>
        <dbReference type="PIRSR" id="PIRSR001365-1"/>
    </source>
</evidence>
<feature type="binding site" evidence="15">
    <location>
        <position position="205"/>
    </location>
    <ligand>
        <name>pyruvate</name>
        <dbReference type="ChEBI" id="CHEBI:15361"/>
    </ligand>
</feature>
<dbReference type="SMART" id="SM01130">
    <property type="entry name" value="DHDPS"/>
    <property type="match status" value="1"/>
</dbReference>
<name>A0A2R5EKB8_9BACL</name>
<feature type="active site" description="Schiff-base intermediate with substrate" evidence="14">
    <location>
        <position position="163"/>
    </location>
</feature>
<sequence length="304" mass="32215">MIRPHGIIPAMVTPFDQEGRLNEPVVRFMIRRLIQAGAHGIFVLGTNGEFFALTEDEKIELVRIAADEIGGAVPLYAGSGAITSAETIRLSRKLEEAGADILSIITPHFVPLNQSELHNHFEAAAGSTNLPIVLYNIPARTGVMLEATTVASLSDIANIVGVKDSSGNYEHVLQLIQQSGPDFAVLAGTDSFILSTLLAGGGGAIAASANVVPDTVVSIYKHWQEGQLEEAAKSQADIAVIRKLMQFGTVPSGLKEILNQLGIEVGSPRLPVRPVGAEARNTIEATLRAVGLLKEGNPHANIGR</sequence>
<dbReference type="Pfam" id="PF00701">
    <property type="entry name" value="DHDPS"/>
    <property type="match status" value="1"/>
</dbReference>
<evidence type="ECO:0000256" key="2">
    <source>
        <dbReference type="ARBA" id="ARBA00005120"/>
    </source>
</evidence>
<dbReference type="CDD" id="cd00408">
    <property type="entry name" value="DHDPS-like"/>
    <property type="match status" value="1"/>
</dbReference>
<dbReference type="AlphaFoldDB" id="A0A2R5EKB8"/>
<evidence type="ECO:0000256" key="10">
    <source>
        <dbReference type="ARBA" id="ARBA00023270"/>
    </source>
</evidence>
<keyword evidence="7" id="KW-0220">Diaminopimelate biosynthesis</keyword>
<comment type="catalytic activity">
    <reaction evidence="11">
        <text>L-aspartate 4-semialdehyde + pyruvate = (2S,4S)-4-hydroxy-2,3,4,5-tetrahydrodipicolinate + H2O + H(+)</text>
        <dbReference type="Rhea" id="RHEA:34171"/>
        <dbReference type="ChEBI" id="CHEBI:15361"/>
        <dbReference type="ChEBI" id="CHEBI:15377"/>
        <dbReference type="ChEBI" id="CHEBI:15378"/>
        <dbReference type="ChEBI" id="CHEBI:67139"/>
        <dbReference type="ChEBI" id="CHEBI:537519"/>
        <dbReference type="EC" id="4.3.3.7"/>
    </reaction>
</comment>
<dbReference type="Proteomes" id="UP000245202">
    <property type="component" value="Unassembled WGS sequence"/>
</dbReference>
<evidence type="ECO:0000256" key="5">
    <source>
        <dbReference type="ARBA" id="ARBA00022490"/>
    </source>
</evidence>
<dbReference type="NCBIfam" id="TIGR00674">
    <property type="entry name" value="dapA"/>
    <property type="match status" value="1"/>
</dbReference>
<comment type="similarity">
    <text evidence="3 13">Belongs to the DapA family.</text>
</comment>
<evidence type="ECO:0000256" key="3">
    <source>
        <dbReference type="ARBA" id="ARBA00007592"/>
    </source>
</evidence>
<evidence type="ECO:0000256" key="8">
    <source>
        <dbReference type="ARBA" id="ARBA00023154"/>
    </source>
</evidence>
<dbReference type="InterPro" id="IPR005263">
    <property type="entry name" value="DapA"/>
</dbReference>
<evidence type="ECO:0000256" key="1">
    <source>
        <dbReference type="ARBA" id="ARBA00003294"/>
    </source>
</evidence>
<keyword evidence="6" id="KW-0028">Amino-acid biosynthesis</keyword>
<dbReference type="EMBL" id="BDQX01000069">
    <property type="protein sequence ID" value="GBG06987.1"/>
    <property type="molecule type" value="Genomic_DNA"/>
</dbReference>
<dbReference type="PANTHER" id="PTHR12128:SF66">
    <property type="entry name" value="4-HYDROXY-2-OXOGLUTARATE ALDOLASE, MITOCHONDRIAL"/>
    <property type="match status" value="1"/>
</dbReference>
<evidence type="ECO:0000256" key="9">
    <source>
        <dbReference type="ARBA" id="ARBA00023239"/>
    </source>
</evidence>
<gene>
    <name evidence="16" type="ORF">PAT3040_01534</name>
</gene>
<dbReference type="GO" id="GO:0019877">
    <property type="term" value="P:diaminopimelate biosynthetic process"/>
    <property type="evidence" value="ECO:0007669"/>
    <property type="project" value="UniProtKB-KW"/>
</dbReference>
<dbReference type="PRINTS" id="PR00146">
    <property type="entry name" value="DHPICSNTHASE"/>
</dbReference>
<keyword evidence="10" id="KW-0704">Schiff base</keyword>
<protein>
    <recommendedName>
        <fullName evidence="4 12">4-hydroxy-tetrahydrodipicolinate synthase</fullName>
        <ecNumber evidence="4 12">4.3.3.7</ecNumber>
    </recommendedName>
</protein>